<comment type="caution">
    <text evidence="2">The sequence shown here is derived from an EMBL/GenBank/DDBJ whole genome shotgun (WGS) entry which is preliminary data.</text>
</comment>
<reference evidence="2" key="1">
    <citation type="submission" date="2018-08" db="EMBL/GenBank/DDBJ databases">
        <authorList>
            <consortium name="PulseNet: The National Subtyping Network for Foodborne Disease Surveillance"/>
            <person name="Tarr C.L."/>
            <person name="Trees E."/>
            <person name="Katz L.S."/>
            <person name="Carleton-Romer H.A."/>
            <person name="Stroika S."/>
            <person name="Kucerova Z."/>
            <person name="Roache K.F."/>
            <person name="Sabol A.L."/>
            <person name="Besser J."/>
            <person name="Gerner-Smidt P."/>
        </authorList>
    </citation>
    <scope>NUCLEOTIDE SEQUENCE</scope>
    <source>
        <strain evidence="2">PNUSAS050389</strain>
    </source>
</reference>
<accession>A0A5U1N0Y7</accession>
<dbReference type="GO" id="GO:0003677">
    <property type="term" value="F:DNA binding"/>
    <property type="evidence" value="ECO:0007669"/>
    <property type="project" value="InterPro"/>
</dbReference>
<sequence>MNDISIEYLKEALEYTPESGVIRWKQRPKTHFKNDNSWRATNANFAGKIAGARDNDGYLRIGIDGRLYRSHRVAWALYYGYWPEQEIDHISGDRSDNRIHNLRSVTSAANNKNLRLYSTNKTGVPGVGWYKARGKWRAKINVSGKVKHIGYFDDFREAVKARKAAEMQLQYHENHGTSDRLTF</sequence>
<dbReference type="InterPro" id="IPR016177">
    <property type="entry name" value="DNA-bd_dom_sf"/>
</dbReference>
<organism evidence="2">
    <name type="scientific">Salmonella enterica</name>
    <name type="common">Salmonella choleraesuis</name>
    <dbReference type="NCBI Taxonomy" id="28901"/>
    <lineage>
        <taxon>Bacteria</taxon>
        <taxon>Pseudomonadati</taxon>
        <taxon>Pseudomonadota</taxon>
        <taxon>Gammaproteobacteria</taxon>
        <taxon>Enterobacterales</taxon>
        <taxon>Enterobacteriaceae</taxon>
        <taxon>Salmonella</taxon>
    </lineage>
</organism>
<dbReference type="SUPFAM" id="SSF54060">
    <property type="entry name" value="His-Me finger endonucleases"/>
    <property type="match status" value="1"/>
</dbReference>
<dbReference type="Pfam" id="PF13392">
    <property type="entry name" value="HNH_3"/>
    <property type="match status" value="1"/>
</dbReference>
<name>A0A5U1N0Y7_SALER</name>
<dbReference type="InterPro" id="IPR003615">
    <property type="entry name" value="HNH_nuc"/>
</dbReference>
<dbReference type="EMBL" id="AAGJNX010000001">
    <property type="protein sequence ID" value="EBO7627124.1"/>
    <property type="molecule type" value="Genomic_DNA"/>
</dbReference>
<keyword evidence="2" id="KW-0540">Nuclease</keyword>
<keyword evidence="2" id="KW-0378">Hydrolase</keyword>
<dbReference type="AlphaFoldDB" id="A0A5U1N0Y7"/>
<dbReference type="GO" id="GO:0004519">
    <property type="term" value="F:endonuclease activity"/>
    <property type="evidence" value="ECO:0007669"/>
    <property type="project" value="UniProtKB-KW"/>
</dbReference>
<feature type="domain" description="HNH nuclease" evidence="1">
    <location>
        <begin position="70"/>
        <end position="111"/>
    </location>
</feature>
<proteinExistence type="predicted"/>
<protein>
    <submittedName>
        <fullName evidence="2">HNH endonuclease</fullName>
    </submittedName>
</protein>
<evidence type="ECO:0000259" key="1">
    <source>
        <dbReference type="Pfam" id="PF13392"/>
    </source>
</evidence>
<evidence type="ECO:0000313" key="2">
    <source>
        <dbReference type="EMBL" id="EBO7627124.1"/>
    </source>
</evidence>
<gene>
    <name evidence="2" type="ORF">D1V22_01055</name>
</gene>
<dbReference type="SUPFAM" id="SSF54171">
    <property type="entry name" value="DNA-binding domain"/>
    <property type="match status" value="1"/>
</dbReference>
<keyword evidence="2" id="KW-0255">Endonuclease</keyword>
<dbReference type="InterPro" id="IPR044925">
    <property type="entry name" value="His-Me_finger_sf"/>
</dbReference>
<dbReference type="Gene3D" id="3.90.75.20">
    <property type="match status" value="1"/>
</dbReference>